<comment type="caution">
    <text evidence="7">The sequence shown here is derived from an EMBL/GenBank/DDBJ whole genome shotgun (WGS) entry which is preliminary data.</text>
</comment>
<dbReference type="GO" id="GO:0032259">
    <property type="term" value="P:methylation"/>
    <property type="evidence" value="ECO:0007669"/>
    <property type="project" value="UniProtKB-KW"/>
</dbReference>
<dbReference type="SUPFAM" id="SSF53335">
    <property type="entry name" value="S-adenosyl-L-methionine-dependent methyltransferases"/>
    <property type="match status" value="1"/>
</dbReference>
<gene>
    <name evidence="7" type="ORF">GJU40_04945</name>
</gene>
<dbReference type="Proteomes" id="UP000448867">
    <property type="component" value="Unassembled WGS sequence"/>
</dbReference>
<evidence type="ECO:0000259" key="6">
    <source>
        <dbReference type="Pfam" id="PF13649"/>
    </source>
</evidence>
<dbReference type="CDD" id="cd02440">
    <property type="entry name" value="AdoMet_MTases"/>
    <property type="match status" value="1"/>
</dbReference>
<dbReference type="PANTHER" id="PTHR43667">
    <property type="entry name" value="CYCLOPROPANE-FATTY-ACYL-PHOSPHOLIPID SYNTHASE"/>
    <property type="match status" value="1"/>
</dbReference>
<keyword evidence="4" id="KW-0949">S-adenosyl-L-methionine</keyword>
<feature type="domain" description="Methyltransferase" evidence="6">
    <location>
        <begin position="164"/>
        <end position="258"/>
    </location>
</feature>
<dbReference type="InterPro" id="IPR050723">
    <property type="entry name" value="CFA/CMAS"/>
</dbReference>
<dbReference type="GO" id="GO:0008168">
    <property type="term" value="F:methyltransferase activity"/>
    <property type="evidence" value="ECO:0007669"/>
    <property type="project" value="UniProtKB-KW"/>
</dbReference>
<dbReference type="EMBL" id="WKKI01000005">
    <property type="protein sequence ID" value="MRX71521.1"/>
    <property type="molecule type" value="Genomic_DNA"/>
</dbReference>
<evidence type="ECO:0000256" key="4">
    <source>
        <dbReference type="ARBA" id="ARBA00022691"/>
    </source>
</evidence>
<evidence type="ECO:0000256" key="5">
    <source>
        <dbReference type="ARBA" id="ARBA00023098"/>
    </source>
</evidence>
<evidence type="ECO:0000313" key="7">
    <source>
        <dbReference type="EMBL" id="MRX71521.1"/>
    </source>
</evidence>
<accession>A0A7X2IXA6</accession>
<evidence type="ECO:0000256" key="2">
    <source>
        <dbReference type="ARBA" id="ARBA00022603"/>
    </source>
</evidence>
<name>A0A7X2IXA6_9BACI</name>
<dbReference type="OrthoDB" id="146133at2"/>
<sequence>MLKEYVRVFKARGWMKRNMPFLYTWHAYIGYELDLYETFRKPKTIHEVAVQKSLKEDLLERWIDVGVSIKYMKRASKNRFRTSRSFMLPSSKRNPRSTGVILKEMMELHIPTLLNYPHLMQSQEKQTFDHEEHGMTVAQTSSLLEQLAFPKIAAMIRKQGAENVLDVGCGHGGYIRRLAEANPGLKLTGIELNEEVAQEAERRCQNCGHIDIRCENALSWSTGEKYDYIMVNNMLHYLSPEDRGKLFQQLGSWLTGKGTISVITPIQHSRHGKQFSSVFNSFFTAFDNLYPVPEEKDMQNIAAEAGLAINSFRPVIKEGGWYILTMQKI</sequence>
<evidence type="ECO:0000256" key="3">
    <source>
        <dbReference type="ARBA" id="ARBA00022679"/>
    </source>
</evidence>
<keyword evidence="8" id="KW-1185">Reference proteome</keyword>
<dbReference type="InterPro" id="IPR041698">
    <property type="entry name" value="Methyltransf_25"/>
</dbReference>
<dbReference type="GO" id="GO:0006629">
    <property type="term" value="P:lipid metabolic process"/>
    <property type="evidence" value="ECO:0007669"/>
    <property type="project" value="UniProtKB-KW"/>
</dbReference>
<keyword evidence="3 7" id="KW-0808">Transferase</keyword>
<reference evidence="7 8" key="1">
    <citation type="submission" date="2019-11" db="EMBL/GenBank/DDBJ databases">
        <title>Bacillus lacus genome.</title>
        <authorList>
            <person name="Allen C.J."/>
            <person name="Newman J.D."/>
        </authorList>
    </citation>
    <scope>NUCLEOTIDE SEQUENCE [LARGE SCALE GENOMIC DNA]</scope>
    <source>
        <strain evidence="7 8">KCTC 33946</strain>
    </source>
</reference>
<keyword evidence="5" id="KW-0443">Lipid metabolism</keyword>
<dbReference type="PANTHER" id="PTHR43667:SF1">
    <property type="entry name" value="CYCLOPROPANE-FATTY-ACYL-PHOSPHOLIPID SYNTHASE"/>
    <property type="match status" value="1"/>
</dbReference>
<dbReference type="InterPro" id="IPR029063">
    <property type="entry name" value="SAM-dependent_MTases_sf"/>
</dbReference>
<organism evidence="7 8">
    <name type="scientific">Metabacillus lacus</name>
    <dbReference type="NCBI Taxonomy" id="1983721"/>
    <lineage>
        <taxon>Bacteria</taxon>
        <taxon>Bacillati</taxon>
        <taxon>Bacillota</taxon>
        <taxon>Bacilli</taxon>
        <taxon>Bacillales</taxon>
        <taxon>Bacillaceae</taxon>
        <taxon>Metabacillus</taxon>
    </lineage>
</organism>
<protein>
    <submittedName>
        <fullName evidence="7">Methyltransferase domain-containing protein</fullName>
    </submittedName>
</protein>
<dbReference type="RefSeq" id="WP_154306655.1">
    <property type="nucleotide sequence ID" value="NZ_WKKI01000005.1"/>
</dbReference>
<dbReference type="Gene3D" id="3.40.50.150">
    <property type="entry name" value="Vaccinia Virus protein VP39"/>
    <property type="match status" value="1"/>
</dbReference>
<proteinExistence type="inferred from homology"/>
<dbReference type="AlphaFoldDB" id="A0A7X2IXA6"/>
<evidence type="ECO:0000313" key="8">
    <source>
        <dbReference type="Proteomes" id="UP000448867"/>
    </source>
</evidence>
<comment type="similarity">
    <text evidence="1">Belongs to the CFA/CMAS family.</text>
</comment>
<keyword evidence="2 7" id="KW-0489">Methyltransferase</keyword>
<dbReference type="Pfam" id="PF13649">
    <property type="entry name" value="Methyltransf_25"/>
    <property type="match status" value="1"/>
</dbReference>
<evidence type="ECO:0000256" key="1">
    <source>
        <dbReference type="ARBA" id="ARBA00010815"/>
    </source>
</evidence>